<feature type="transmembrane region" description="Helical" evidence="1">
    <location>
        <begin position="117"/>
        <end position="138"/>
    </location>
</feature>
<gene>
    <name evidence="2" type="ORF">RXV94_11020</name>
</gene>
<accession>A0ABU3U8F1</accession>
<protein>
    <submittedName>
        <fullName evidence="2">Uncharacterized protein</fullName>
    </submittedName>
</protein>
<reference evidence="2 3" key="1">
    <citation type="submission" date="2023-10" db="EMBL/GenBank/DDBJ databases">
        <title>Marimonas sp. nov. isolated from tidal mud flat.</title>
        <authorList>
            <person name="Jaincy N.J."/>
            <person name="Srinivasan S."/>
            <person name="Lee S.-S."/>
        </authorList>
    </citation>
    <scope>NUCLEOTIDE SEQUENCE [LARGE SCALE GENOMIC DNA]</scope>
    <source>
        <strain evidence="2 3">MJ-SS3</strain>
    </source>
</reference>
<evidence type="ECO:0000256" key="1">
    <source>
        <dbReference type="SAM" id="Phobius"/>
    </source>
</evidence>
<sequence length="147" mass="15660">MNSQKLSTIIVGIVGVISIFFLIRIIGVGDEAIKAGESGGTVDTFMYIAYLILAVTLLFVLFFTLKNVLSNGATLKSTLTSLGAFLLLALICYFVFANGVETPLRDGEVLSAGGSKMVGTGLYMFYFLVLIAVGAMLLSGVKKMIKK</sequence>
<keyword evidence="3" id="KW-1185">Reference proteome</keyword>
<keyword evidence="1" id="KW-0812">Transmembrane</keyword>
<evidence type="ECO:0000313" key="2">
    <source>
        <dbReference type="EMBL" id="MDU8886693.1"/>
    </source>
</evidence>
<keyword evidence="1" id="KW-1133">Transmembrane helix</keyword>
<name>A0ABU3U8F1_9FLAO</name>
<evidence type="ECO:0000313" key="3">
    <source>
        <dbReference type="Proteomes" id="UP001268651"/>
    </source>
</evidence>
<organism evidence="2 3">
    <name type="scientific">Gilvirhabdus luticola</name>
    <dbReference type="NCBI Taxonomy" id="3079858"/>
    <lineage>
        <taxon>Bacteria</taxon>
        <taxon>Pseudomonadati</taxon>
        <taxon>Bacteroidota</taxon>
        <taxon>Flavobacteriia</taxon>
        <taxon>Flavobacteriales</taxon>
        <taxon>Flavobacteriaceae</taxon>
        <taxon>Gilvirhabdus</taxon>
    </lineage>
</organism>
<keyword evidence="1" id="KW-0472">Membrane</keyword>
<proteinExistence type="predicted"/>
<dbReference type="EMBL" id="JAWHTF010000006">
    <property type="protein sequence ID" value="MDU8886693.1"/>
    <property type="molecule type" value="Genomic_DNA"/>
</dbReference>
<feature type="transmembrane region" description="Helical" evidence="1">
    <location>
        <begin position="77"/>
        <end position="97"/>
    </location>
</feature>
<comment type="caution">
    <text evidence="2">The sequence shown here is derived from an EMBL/GenBank/DDBJ whole genome shotgun (WGS) entry which is preliminary data.</text>
</comment>
<dbReference type="Proteomes" id="UP001268651">
    <property type="component" value="Unassembled WGS sequence"/>
</dbReference>
<feature type="transmembrane region" description="Helical" evidence="1">
    <location>
        <begin position="7"/>
        <end position="27"/>
    </location>
</feature>
<feature type="transmembrane region" description="Helical" evidence="1">
    <location>
        <begin position="47"/>
        <end position="65"/>
    </location>
</feature>
<dbReference type="RefSeq" id="WP_316662790.1">
    <property type="nucleotide sequence ID" value="NZ_JAWHTF010000006.1"/>
</dbReference>